<dbReference type="InterPro" id="IPR013424">
    <property type="entry name" value="Ice-binding_C"/>
</dbReference>
<feature type="domain" description="Ice-binding protein C-terminal" evidence="2">
    <location>
        <begin position="235"/>
        <end position="258"/>
    </location>
</feature>
<keyword evidence="4" id="KW-1185">Reference proteome</keyword>
<evidence type="ECO:0000259" key="2">
    <source>
        <dbReference type="Pfam" id="PF07589"/>
    </source>
</evidence>
<dbReference type="OrthoDB" id="5432749at2"/>
<sequence length="263" mass="30245">MKRLAIYLLLFIFWITGAVHASTWKINDEYIGGKYDDSNYVKKEGDVIAINTREFDIDWMNVTIKTNGDVKVRIKTRYEDGTRDTTYGDLFVSTDGWNPKVDLNSWDSEDTYERYRSDTYETGERWEYALSSSSGNIYSVDADNIWRSDQEFSDPYYQNHWYRHEQEVLYKPGEEEASVGDFAFSHSGNLIKYAFNLSTLLGEDWSWEDELDLGFHWAMTCANDVIEGGIYKAAAVPEPGTMLLLGMGLASLGAAGRKRLRKQ</sequence>
<evidence type="ECO:0000256" key="1">
    <source>
        <dbReference type="SAM" id="SignalP"/>
    </source>
</evidence>
<dbReference type="Pfam" id="PF07589">
    <property type="entry name" value="PEP-CTERM"/>
    <property type="match status" value="1"/>
</dbReference>
<protein>
    <submittedName>
        <fullName evidence="3">Putative PEP-CTERM-like protein</fullName>
    </submittedName>
</protein>
<evidence type="ECO:0000313" key="4">
    <source>
        <dbReference type="Proteomes" id="UP000014216"/>
    </source>
</evidence>
<feature type="chain" id="PRO_5004487042" evidence="1">
    <location>
        <begin position="22"/>
        <end position="263"/>
    </location>
</feature>
<keyword evidence="1" id="KW-0732">Signal</keyword>
<proteinExistence type="predicted"/>
<dbReference type="RefSeq" id="WP_006964844.1">
    <property type="nucleotide sequence ID" value="NZ_APJX01000002.1"/>
</dbReference>
<dbReference type="AlphaFoldDB" id="S0G753"/>
<dbReference type="PATRIC" id="fig|1286635.3.peg.1248"/>
<evidence type="ECO:0000313" key="3">
    <source>
        <dbReference type="EMBL" id="EMS80581.1"/>
    </source>
</evidence>
<dbReference type="Proteomes" id="UP000014216">
    <property type="component" value="Unassembled WGS sequence"/>
</dbReference>
<gene>
    <name evidence="3" type="ORF">Dpo_2c02740</name>
</gene>
<comment type="caution">
    <text evidence="3">The sequence shown here is derived from an EMBL/GenBank/DDBJ whole genome shotgun (WGS) entry which is preliminary data.</text>
</comment>
<accession>S0G753</accession>
<organism evidence="3 4">
    <name type="scientific">Desulfotignum phosphitoxidans DSM 13687</name>
    <dbReference type="NCBI Taxonomy" id="1286635"/>
    <lineage>
        <taxon>Bacteria</taxon>
        <taxon>Pseudomonadati</taxon>
        <taxon>Thermodesulfobacteriota</taxon>
        <taxon>Desulfobacteria</taxon>
        <taxon>Desulfobacterales</taxon>
        <taxon>Desulfobacteraceae</taxon>
        <taxon>Desulfotignum</taxon>
    </lineage>
</organism>
<dbReference type="NCBIfam" id="TIGR02595">
    <property type="entry name" value="PEP_CTERM"/>
    <property type="match status" value="1"/>
</dbReference>
<name>S0G753_9BACT</name>
<reference evidence="3 4" key="1">
    <citation type="journal article" date="2013" name="Genome Announc.">
        <title>Draft Genome Sequence of Desulfotignum phosphitoxidans DSM 13687 Strain FiPS-3.</title>
        <authorList>
            <person name="Poehlein A."/>
            <person name="Daniel R."/>
            <person name="Simeonova D.D."/>
        </authorList>
    </citation>
    <scope>NUCLEOTIDE SEQUENCE [LARGE SCALE GENOMIC DNA]</scope>
    <source>
        <strain evidence="3 4">DSM 13687</strain>
    </source>
</reference>
<feature type="signal peptide" evidence="1">
    <location>
        <begin position="1"/>
        <end position="21"/>
    </location>
</feature>
<dbReference type="EMBL" id="APJX01000002">
    <property type="protein sequence ID" value="EMS80581.1"/>
    <property type="molecule type" value="Genomic_DNA"/>
</dbReference>